<dbReference type="Pfam" id="PF00378">
    <property type="entry name" value="ECH_1"/>
    <property type="match status" value="1"/>
</dbReference>
<evidence type="ECO:0000313" key="4">
    <source>
        <dbReference type="EMBL" id="CAB4372193.1"/>
    </source>
</evidence>
<feature type="region of interest" description="Disordered" evidence="3">
    <location>
        <begin position="248"/>
        <end position="267"/>
    </location>
</feature>
<dbReference type="EMBL" id="CAFAAD010000062">
    <property type="protein sequence ID" value="CAB4792590.1"/>
    <property type="molecule type" value="Genomic_DNA"/>
</dbReference>
<dbReference type="GO" id="GO:0016829">
    <property type="term" value="F:lyase activity"/>
    <property type="evidence" value="ECO:0007669"/>
    <property type="project" value="UniProtKB-KW"/>
</dbReference>
<dbReference type="InterPro" id="IPR014748">
    <property type="entry name" value="Enoyl-CoA_hydra_C"/>
</dbReference>
<evidence type="ECO:0000313" key="6">
    <source>
        <dbReference type="EMBL" id="CAB4792590.1"/>
    </source>
</evidence>
<dbReference type="CDD" id="cd06558">
    <property type="entry name" value="crotonase-like"/>
    <property type="match status" value="1"/>
</dbReference>
<dbReference type="InterPro" id="IPR001753">
    <property type="entry name" value="Enoyl-CoA_hydra/iso"/>
</dbReference>
<feature type="compositionally biased region" description="Basic and acidic residues" evidence="3">
    <location>
        <begin position="248"/>
        <end position="261"/>
    </location>
</feature>
<dbReference type="InterPro" id="IPR029045">
    <property type="entry name" value="ClpP/crotonase-like_dom_sf"/>
</dbReference>
<dbReference type="Gene3D" id="1.10.12.10">
    <property type="entry name" value="Lyase 2-enoyl-coa Hydratase, Chain A, domain 2"/>
    <property type="match status" value="1"/>
</dbReference>
<dbReference type="SUPFAM" id="SSF52096">
    <property type="entry name" value="ClpP/crotonase"/>
    <property type="match status" value="1"/>
</dbReference>
<keyword evidence="1" id="KW-0443">Lipid metabolism</keyword>
<accession>A0A6J6Y9X6</accession>
<dbReference type="AlphaFoldDB" id="A0A6J6Y9X6"/>
<dbReference type="NCBIfam" id="NF005864">
    <property type="entry name" value="PRK07799.1"/>
    <property type="match status" value="1"/>
</dbReference>
<dbReference type="GO" id="GO:0006635">
    <property type="term" value="P:fatty acid beta-oxidation"/>
    <property type="evidence" value="ECO:0007669"/>
    <property type="project" value="TreeGrafter"/>
</dbReference>
<dbReference type="Gene3D" id="3.90.226.10">
    <property type="entry name" value="2-enoyl-CoA Hydratase, Chain A, domain 1"/>
    <property type="match status" value="1"/>
</dbReference>
<evidence type="ECO:0000256" key="1">
    <source>
        <dbReference type="ARBA" id="ARBA00023098"/>
    </source>
</evidence>
<reference evidence="7" key="1">
    <citation type="submission" date="2020-05" db="EMBL/GenBank/DDBJ databases">
        <authorList>
            <person name="Chiriac C."/>
            <person name="Salcher M."/>
            <person name="Ghai R."/>
            <person name="Kavagutti S V."/>
        </authorList>
    </citation>
    <scope>NUCLEOTIDE SEQUENCE</scope>
</reference>
<dbReference type="EMBL" id="CAFAAM010000101">
    <property type="protein sequence ID" value="CAB4805819.1"/>
    <property type="molecule type" value="Genomic_DNA"/>
</dbReference>
<organism evidence="7">
    <name type="scientific">freshwater metagenome</name>
    <dbReference type="NCBI Taxonomy" id="449393"/>
    <lineage>
        <taxon>unclassified sequences</taxon>
        <taxon>metagenomes</taxon>
        <taxon>ecological metagenomes</taxon>
    </lineage>
</organism>
<evidence type="ECO:0000256" key="3">
    <source>
        <dbReference type="SAM" id="MobiDB-lite"/>
    </source>
</evidence>
<dbReference type="PANTHER" id="PTHR11941:SF169">
    <property type="entry name" value="(7AS)-7A-METHYL-1,5-DIOXO-2,3,5,6,7,7A-HEXAHYDRO-1H-INDENE-CARBOXYL-COA HYDROLASE"/>
    <property type="match status" value="1"/>
</dbReference>
<evidence type="ECO:0000313" key="7">
    <source>
        <dbReference type="EMBL" id="CAB4805819.1"/>
    </source>
</evidence>
<gene>
    <name evidence="5" type="ORF">UFOPK1906_01445</name>
    <name evidence="6" type="ORF">UFOPK2969_00959</name>
    <name evidence="7" type="ORF">UFOPK3010_00859</name>
    <name evidence="4" type="ORF">UFOPK4201_01326</name>
</gene>
<keyword evidence="2" id="KW-0456">Lyase</keyword>
<dbReference type="EMBL" id="CAEZVC010000102">
    <property type="protein sequence ID" value="CAB4630794.1"/>
    <property type="molecule type" value="Genomic_DNA"/>
</dbReference>
<dbReference type="EMBL" id="CAEUNJ010000059">
    <property type="protein sequence ID" value="CAB4372193.1"/>
    <property type="molecule type" value="Genomic_DNA"/>
</dbReference>
<dbReference type="PANTHER" id="PTHR11941">
    <property type="entry name" value="ENOYL-COA HYDRATASE-RELATED"/>
    <property type="match status" value="1"/>
</dbReference>
<evidence type="ECO:0000313" key="5">
    <source>
        <dbReference type="EMBL" id="CAB4630794.1"/>
    </source>
</evidence>
<protein>
    <submittedName>
        <fullName evidence="7">Unannotated protein</fullName>
    </submittedName>
</protein>
<evidence type="ECO:0000256" key="2">
    <source>
        <dbReference type="ARBA" id="ARBA00023239"/>
    </source>
</evidence>
<sequence length="267" mass="29041">MPDAIIEREGHVLVMTMNRPKRLNALSGAMLMRMYDAMVEADADDEVRAIILTGADGNFSSGADLKAMAGDAGPDADTEIDTVARLAEDPNLMWKCLLRDYQPKKPLIAAVEGIAFAGGTELLQGTDIRVAGKGARFAVSEVKRSLYPMAGSAVRLRRQIPYTIAAEVLLAGRELTADEALQYGLIGHVVPDGQALAKAKEIAAQIADNGPIAVEAVLRTLRETEGMTEREALDHEFTYGWQVFQSEDAKEGPKAFAEKRKPVFKRR</sequence>
<name>A0A6J6Y9X6_9ZZZZ</name>
<proteinExistence type="predicted"/>